<dbReference type="RefSeq" id="WP_015347174.1">
    <property type="nucleotide sequence ID" value="NC_020126.1"/>
</dbReference>
<name>L7U5P9_MYXSD</name>
<dbReference type="NCBIfam" id="TIGR02232">
    <property type="entry name" value="myxo_disulf_rpt"/>
    <property type="match status" value="1"/>
</dbReference>
<keyword evidence="2" id="KW-0677">Repeat</keyword>
<protein>
    <submittedName>
        <fullName evidence="5">EGF domain-containing protein</fullName>
    </submittedName>
</protein>
<dbReference type="HOGENOM" id="CLU_2288514_0_0_7"/>
<evidence type="ECO:0000256" key="1">
    <source>
        <dbReference type="ARBA" id="ARBA00022729"/>
    </source>
</evidence>
<dbReference type="AlphaFoldDB" id="L7U5P9"/>
<evidence type="ECO:0000313" key="6">
    <source>
        <dbReference type="Proteomes" id="UP000011131"/>
    </source>
</evidence>
<keyword evidence="6" id="KW-1185">Reference proteome</keyword>
<dbReference type="Proteomes" id="UP000011131">
    <property type="component" value="Chromosome"/>
</dbReference>
<keyword evidence="1" id="KW-0732">Signal</keyword>
<sequence length="101" mass="10566">MALVATVDFLKADGMYIGSSPVHLVELGLGSHAAVARYSSNLPYRSVRLAGSVLAVYLVDAVETSPRPVCGDGKRGGAEICDDGNQPSFSSRPSCPGSRPW</sequence>
<keyword evidence="3" id="KW-1015">Disulfide bond</keyword>
<evidence type="ECO:0000313" key="5">
    <source>
        <dbReference type="EMBL" id="AGC42912.1"/>
    </source>
</evidence>
<gene>
    <name evidence="5" type="ordered locus">MYSTI_01579</name>
</gene>
<dbReference type="KEGG" id="msd:MYSTI_01579"/>
<dbReference type="EMBL" id="CP004025">
    <property type="protein sequence ID" value="AGC42912.1"/>
    <property type="molecule type" value="Genomic_DNA"/>
</dbReference>
<evidence type="ECO:0000256" key="2">
    <source>
        <dbReference type="ARBA" id="ARBA00022737"/>
    </source>
</evidence>
<evidence type="ECO:0000256" key="3">
    <source>
        <dbReference type="ARBA" id="ARBA00023157"/>
    </source>
</evidence>
<feature type="region of interest" description="Disordered" evidence="4">
    <location>
        <begin position="81"/>
        <end position="101"/>
    </location>
</feature>
<accession>L7U5P9</accession>
<dbReference type="PATRIC" id="fig|1278073.3.peg.1622"/>
<reference evidence="5 6" key="1">
    <citation type="journal article" date="2013" name="Genome Announc.">
        <title>Complete genome sequence of Myxococcus stipitatus strain DSM 14675, a fruiting myxobacterium.</title>
        <authorList>
            <person name="Huntley S."/>
            <person name="Kneip S."/>
            <person name="Treuner-Lange A."/>
            <person name="Sogaard-Andersen L."/>
        </authorList>
    </citation>
    <scope>NUCLEOTIDE SEQUENCE [LARGE SCALE GENOMIC DNA]</scope>
    <source>
        <strain evidence="6">DSM 14675 / JCM 12634 / Mx s8</strain>
    </source>
</reference>
<evidence type="ECO:0000256" key="4">
    <source>
        <dbReference type="SAM" id="MobiDB-lite"/>
    </source>
</evidence>
<organism evidence="5 6">
    <name type="scientific">Myxococcus stipitatus (strain DSM 14675 / JCM 12634 / Mx s8)</name>
    <dbReference type="NCBI Taxonomy" id="1278073"/>
    <lineage>
        <taxon>Bacteria</taxon>
        <taxon>Pseudomonadati</taxon>
        <taxon>Myxococcota</taxon>
        <taxon>Myxococcia</taxon>
        <taxon>Myxococcales</taxon>
        <taxon>Cystobacterineae</taxon>
        <taxon>Myxococcaceae</taxon>
        <taxon>Myxococcus</taxon>
    </lineage>
</organism>
<proteinExistence type="predicted"/>
<dbReference type="InterPro" id="IPR011936">
    <property type="entry name" value="Myxo_disulph_rpt"/>
</dbReference>